<evidence type="ECO:0000259" key="3">
    <source>
        <dbReference type="PROSITE" id="PS50893"/>
    </source>
</evidence>
<organism evidence="4 5">
    <name type="scientific">Christiangramia oceanisediminis</name>
    <dbReference type="NCBI Taxonomy" id="2920386"/>
    <lineage>
        <taxon>Bacteria</taxon>
        <taxon>Pseudomonadati</taxon>
        <taxon>Bacteroidota</taxon>
        <taxon>Flavobacteriia</taxon>
        <taxon>Flavobacteriales</taxon>
        <taxon>Flavobacteriaceae</taxon>
        <taxon>Christiangramia</taxon>
    </lineage>
</organism>
<dbReference type="PROSITE" id="PS50893">
    <property type="entry name" value="ABC_TRANSPORTER_2"/>
    <property type="match status" value="1"/>
</dbReference>
<dbReference type="Pfam" id="PF00005">
    <property type="entry name" value="ABC_tran"/>
    <property type="match status" value="1"/>
</dbReference>
<dbReference type="InterPro" id="IPR003593">
    <property type="entry name" value="AAA+_ATPase"/>
</dbReference>
<proteinExistence type="predicted"/>
<feature type="domain" description="ABC transporter" evidence="3">
    <location>
        <begin position="3"/>
        <end position="214"/>
    </location>
</feature>
<evidence type="ECO:0000313" key="5">
    <source>
        <dbReference type="Proteomes" id="UP001155280"/>
    </source>
</evidence>
<dbReference type="Gene3D" id="3.40.50.300">
    <property type="entry name" value="P-loop containing nucleotide triphosphate hydrolases"/>
    <property type="match status" value="1"/>
</dbReference>
<evidence type="ECO:0000256" key="2">
    <source>
        <dbReference type="ARBA" id="ARBA00022840"/>
    </source>
</evidence>
<keyword evidence="2 4" id="KW-0067">ATP-binding</keyword>
<reference evidence="4" key="1">
    <citation type="submission" date="2022-07" db="EMBL/GenBank/DDBJ databases">
        <title>Gramela sediminis sp. nov., isolated from deep-sea sediment of the Indian Ocean.</title>
        <authorList>
            <person name="Shi H."/>
        </authorList>
    </citation>
    <scope>NUCLEOTIDE SEQUENCE</scope>
    <source>
        <strain evidence="4">GC03-9</strain>
    </source>
</reference>
<dbReference type="RefSeq" id="WP_241550399.1">
    <property type="nucleotide sequence ID" value="NZ_JANCNS010000001.1"/>
</dbReference>
<dbReference type="GO" id="GO:0016887">
    <property type="term" value="F:ATP hydrolysis activity"/>
    <property type="evidence" value="ECO:0007669"/>
    <property type="project" value="InterPro"/>
</dbReference>
<dbReference type="InterPro" id="IPR003439">
    <property type="entry name" value="ABC_transporter-like_ATP-bd"/>
</dbReference>
<gene>
    <name evidence="4" type="ORF">MKO06_00605</name>
</gene>
<dbReference type="InterPro" id="IPR027417">
    <property type="entry name" value="P-loop_NTPase"/>
</dbReference>
<evidence type="ECO:0000313" key="4">
    <source>
        <dbReference type="EMBL" id="MCP9198389.1"/>
    </source>
</evidence>
<sequence>MTFELDNVELSYNGRKILYGVYVKAEKGQITGILGSNGCGKTSLLRIFFGNLNCNNKLVRIDGKGTLEKLYRKRKIRFLPQGDLLPENIDLRKLFGIYRVSWNNFLQHFEEFRKYGLHRIKELSGGEQRLVAIWLSLKSESDLVLLDEPFSHLSPKYIEIIKRELFKEKIKKAIVITDHLYEEILEMSDHMYLIQNGCSRPVNSRKDLKEFGYIN</sequence>
<dbReference type="SMART" id="SM00382">
    <property type="entry name" value="AAA"/>
    <property type="match status" value="1"/>
</dbReference>
<dbReference type="PANTHER" id="PTHR43158">
    <property type="entry name" value="SKFA PEPTIDE EXPORT ATP-BINDING PROTEIN SKFE"/>
    <property type="match status" value="1"/>
</dbReference>
<evidence type="ECO:0000256" key="1">
    <source>
        <dbReference type="ARBA" id="ARBA00022741"/>
    </source>
</evidence>
<dbReference type="PANTHER" id="PTHR43158:SF5">
    <property type="entry name" value="ABC TRANSPORTER, ATP-BINDING PROTEIN"/>
    <property type="match status" value="1"/>
</dbReference>
<dbReference type="SUPFAM" id="SSF52540">
    <property type="entry name" value="P-loop containing nucleoside triphosphate hydrolases"/>
    <property type="match status" value="1"/>
</dbReference>
<dbReference type="GO" id="GO:0005524">
    <property type="term" value="F:ATP binding"/>
    <property type="evidence" value="ECO:0007669"/>
    <property type="project" value="UniProtKB-KW"/>
</dbReference>
<dbReference type="Proteomes" id="UP001155280">
    <property type="component" value="Unassembled WGS sequence"/>
</dbReference>
<keyword evidence="5" id="KW-1185">Reference proteome</keyword>
<protein>
    <submittedName>
        <fullName evidence="4">ABC transporter ATP-binding protein</fullName>
    </submittedName>
</protein>
<name>A0A9X2KVN8_9FLAO</name>
<accession>A0A9X2KVN8</accession>
<dbReference type="AlphaFoldDB" id="A0A9X2KVN8"/>
<keyword evidence="1" id="KW-0547">Nucleotide-binding</keyword>
<dbReference type="EMBL" id="JANCNS010000001">
    <property type="protein sequence ID" value="MCP9198389.1"/>
    <property type="molecule type" value="Genomic_DNA"/>
</dbReference>
<comment type="caution">
    <text evidence="4">The sequence shown here is derived from an EMBL/GenBank/DDBJ whole genome shotgun (WGS) entry which is preliminary data.</text>
</comment>